<dbReference type="InterPro" id="IPR036165">
    <property type="entry name" value="YefM-like_sf"/>
</dbReference>
<protein>
    <submittedName>
        <fullName evidence="2">Antitoxin</fullName>
    </submittedName>
</protein>
<dbReference type="EMBL" id="CAADRM010000107">
    <property type="protein sequence ID" value="VFU15629.1"/>
    <property type="molecule type" value="Genomic_DNA"/>
</dbReference>
<dbReference type="InterPro" id="IPR006442">
    <property type="entry name" value="Antitoxin_Phd/YefM"/>
</dbReference>
<dbReference type="AlphaFoldDB" id="A0A485M3P7"/>
<comment type="similarity">
    <text evidence="1">Belongs to the phD/YefM antitoxin family.</text>
</comment>
<dbReference type="Pfam" id="PF02604">
    <property type="entry name" value="PhdYeFM_antitox"/>
    <property type="match status" value="1"/>
</dbReference>
<proteinExistence type="inferred from homology"/>
<accession>A0A485M3P7</accession>
<evidence type="ECO:0000313" key="2">
    <source>
        <dbReference type="EMBL" id="VFU15629.1"/>
    </source>
</evidence>
<dbReference type="SUPFAM" id="SSF143120">
    <property type="entry name" value="YefM-like"/>
    <property type="match status" value="1"/>
</dbReference>
<sequence>MKTVNALKIRNNLGEILDLLEKTKEPILVSKGREIRAVLITPEQFQDRFVDYQARERKQQLLATIKGFRARSVGEKKSIDVLRELRGYPE</sequence>
<dbReference type="Gene3D" id="3.40.1620.10">
    <property type="entry name" value="YefM-like domain"/>
    <property type="match status" value="1"/>
</dbReference>
<evidence type="ECO:0000256" key="1">
    <source>
        <dbReference type="ARBA" id="ARBA00009981"/>
    </source>
</evidence>
<reference evidence="2" key="1">
    <citation type="submission" date="2019-03" db="EMBL/GenBank/DDBJ databases">
        <authorList>
            <person name="Hao L."/>
        </authorList>
    </citation>
    <scope>NUCLEOTIDE SEQUENCE</scope>
</reference>
<gene>
    <name evidence="2" type="ORF">SCFA_430016</name>
</gene>
<name>A0A485M3P7_9ZZZZ</name>
<organism evidence="2">
    <name type="scientific">anaerobic digester metagenome</name>
    <dbReference type="NCBI Taxonomy" id="1263854"/>
    <lineage>
        <taxon>unclassified sequences</taxon>
        <taxon>metagenomes</taxon>
        <taxon>ecological metagenomes</taxon>
    </lineage>
</organism>